<keyword evidence="3" id="KW-1185">Reference proteome</keyword>
<keyword evidence="1" id="KW-0472">Membrane</keyword>
<gene>
    <name evidence="2" type="ORF">QT711_15600</name>
</gene>
<dbReference type="InterPro" id="IPR038330">
    <property type="entry name" value="TspO/MBR-related_sf"/>
</dbReference>
<dbReference type="PANTHER" id="PTHR33802:SF1">
    <property type="entry name" value="XK-RELATED PROTEIN"/>
    <property type="match status" value="1"/>
</dbReference>
<evidence type="ECO:0000313" key="3">
    <source>
        <dbReference type="Proteomes" id="UP001282284"/>
    </source>
</evidence>
<dbReference type="PANTHER" id="PTHR33802">
    <property type="entry name" value="SI:CH211-161H7.5-RELATED"/>
    <property type="match status" value="1"/>
</dbReference>
<organism evidence="2 3">
    <name type="scientific">Sporosarcina saromensis</name>
    <dbReference type="NCBI Taxonomy" id="359365"/>
    <lineage>
        <taxon>Bacteria</taxon>
        <taxon>Bacillati</taxon>
        <taxon>Bacillota</taxon>
        <taxon>Bacilli</taxon>
        <taxon>Bacillales</taxon>
        <taxon>Caryophanaceae</taxon>
        <taxon>Sporosarcina</taxon>
    </lineage>
</organism>
<keyword evidence="1" id="KW-1133">Transmembrane helix</keyword>
<name>A0ABU4GG88_9BACL</name>
<dbReference type="EMBL" id="JAUBDI010000019">
    <property type="protein sequence ID" value="MDW0114622.1"/>
    <property type="molecule type" value="Genomic_DNA"/>
</dbReference>
<feature type="transmembrane region" description="Helical" evidence="1">
    <location>
        <begin position="216"/>
        <end position="236"/>
    </location>
</feature>
<feature type="transmembrane region" description="Helical" evidence="1">
    <location>
        <begin position="136"/>
        <end position="158"/>
    </location>
</feature>
<dbReference type="Proteomes" id="UP001282284">
    <property type="component" value="Unassembled WGS sequence"/>
</dbReference>
<accession>A0ABU4GG88</accession>
<feature type="transmembrane region" description="Helical" evidence="1">
    <location>
        <begin position="170"/>
        <end position="187"/>
    </location>
</feature>
<feature type="transmembrane region" description="Helical" evidence="1">
    <location>
        <begin position="79"/>
        <end position="98"/>
    </location>
</feature>
<sequence>MSRMILMALSLLTVIVTNIAASFFTLNHQTTVEIVNRLPVLFNPANYVFIIWIVIFILLFMWIVNFNKITEQMSNKHKNRITFLFVVSCALNTIWLFLWHYSLFNWAVITELALLGVVLTYYFTFPKKENRLYGRVPFSILTGWVFISSISNISYTLMYHEWEGFGLSDPLWTVFYLTISTAFALHFMYHHRDYVMNLVFVWTFIGIAIRNGIEELFITSAALFLTAVIITCMFLFSGKGVQKK</sequence>
<reference evidence="2 3" key="1">
    <citation type="submission" date="2023-06" db="EMBL/GenBank/DDBJ databases">
        <title>Sporosarcina sp. nov., isolated from Korean traditional fermented seafood 'Jeotgal'.</title>
        <authorList>
            <person name="Yang A.I."/>
            <person name="Shin N.-R."/>
        </authorList>
    </citation>
    <scope>NUCLEOTIDE SEQUENCE [LARGE SCALE GENOMIC DNA]</scope>
    <source>
        <strain evidence="2 3">KCTC13119</strain>
    </source>
</reference>
<protein>
    <submittedName>
        <fullName evidence="2">Tryptophan-rich sensory protein</fullName>
    </submittedName>
</protein>
<keyword evidence="1" id="KW-0812">Transmembrane</keyword>
<proteinExistence type="predicted"/>
<feature type="transmembrane region" description="Helical" evidence="1">
    <location>
        <begin position="104"/>
        <end position="124"/>
    </location>
</feature>
<feature type="transmembrane region" description="Helical" evidence="1">
    <location>
        <begin position="194"/>
        <end position="210"/>
    </location>
</feature>
<dbReference type="RefSeq" id="WP_317945794.1">
    <property type="nucleotide sequence ID" value="NZ_JAUBDI010000019.1"/>
</dbReference>
<evidence type="ECO:0000313" key="2">
    <source>
        <dbReference type="EMBL" id="MDW0114622.1"/>
    </source>
</evidence>
<feature type="transmembrane region" description="Helical" evidence="1">
    <location>
        <begin position="45"/>
        <end position="67"/>
    </location>
</feature>
<dbReference type="Gene3D" id="1.20.1260.100">
    <property type="entry name" value="TspO/MBR protein"/>
    <property type="match status" value="1"/>
</dbReference>
<evidence type="ECO:0000256" key="1">
    <source>
        <dbReference type="SAM" id="Phobius"/>
    </source>
</evidence>
<comment type="caution">
    <text evidence="2">The sequence shown here is derived from an EMBL/GenBank/DDBJ whole genome shotgun (WGS) entry which is preliminary data.</text>
</comment>